<evidence type="ECO:0000313" key="1">
    <source>
        <dbReference type="EMBL" id="VXB37018.1"/>
    </source>
</evidence>
<sequence length="59" mass="6601">MSVPKTPVLVPDITQPATIEAVTWKVLVGRLQALTLHISRDRPRAIVRQDRVTATHIHP</sequence>
<comment type="caution">
    <text evidence="1">The sequence shown here is derived from an EMBL/GenBank/DDBJ whole genome shotgun (WGS) entry which is preliminary data.</text>
</comment>
<gene>
    <name evidence="1" type="ORF">PANT111_130451</name>
</gene>
<dbReference type="AlphaFoldDB" id="A0AAX3J2N4"/>
<protein>
    <submittedName>
        <fullName evidence="1">Uncharacterized protein</fullName>
    </submittedName>
</protein>
<reference evidence="1 2" key="1">
    <citation type="submission" date="2019-10" db="EMBL/GenBank/DDBJ databases">
        <authorList>
            <person name="Karimi E."/>
        </authorList>
    </citation>
    <scope>NUCLEOTIDE SEQUENCE [LARGE SCALE GENOMIC DNA]</scope>
    <source>
        <strain evidence="1">Pantoea sp. 111</strain>
    </source>
</reference>
<dbReference type="EMBL" id="CABWMH010000005">
    <property type="protein sequence ID" value="VXB37018.1"/>
    <property type="molecule type" value="Genomic_DNA"/>
</dbReference>
<proteinExistence type="predicted"/>
<name>A0AAX3J2N4_9GAMM</name>
<organism evidence="1 2">
    <name type="scientific">Pantoea brenneri</name>
    <dbReference type="NCBI Taxonomy" id="472694"/>
    <lineage>
        <taxon>Bacteria</taxon>
        <taxon>Pseudomonadati</taxon>
        <taxon>Pseudomonadota</taxon>
        <taxon>Gammaproteobacteria</taxon>
        <taxon>Enterobacterales</taxon>
        <taxon>Erwiniaceae</taxon>
        <taxon>Pantoea</taxon>
    </lineage>
</organism>
<dbReference type="Proteomes" id="UP000433737">
    <property type="component" value="Unassembled WGS sequence"/>
</dbReference>
<accession>A0AAX3J2N4</accession>
<evidence type="ECO:0000313" key="2">
    <source>
        <dbReference type="Proteomes" id="UP000433737"/>
    </source>
</evidence>